<accession>A0A6C0IQR5</accession>
<dbReference type="AlphaFoldDB" id="A0A6C0IQR5"/>
<evidence type="ECO:0000313" key="1">
    <source>
        <dbReference type="EMBL" id="QHT93863.1"/>
    </source>
</evidence>
<dbReference type="EMBL" id="MN740211">
    <property type="protein sequence ID" value="QHT93863.1"/>
    <property type="molecule type" value="Genomic_DNA"/>
</dbReference>
<name>A0A6C0IQR5_9ZZZZ</name>
<sequence>MSLEGEGLRSWNENTLILFADNNEFQLLLNTIHVFHNETNCIHGDCHIGNLVVSSTNPGKYVMVDLERVVSISDLTDDVYYKKVFCFMDTMHLMRQFYKPSLKLFLNKNQYLVSFHKQIHQQFCESLILPFVNENNNKIELNRWCQILIDAECGDNYLNCFDQYNQTVENILRLPYFKKPTLSMKNTLCTFLDIITMTSKFV</sequence>
<proteinExistence type="predicted"/>
<protein>
    <submittedName>
        <fullName evidence="1">Uncharacterized protein</fullName>
    </submittedName>
</protein>
<reference evidence="1" key="1">
    <citation type="journal article" date="2020" name="Nature">
        <title>Giant virus diversity and host interactions through global metagenomics.</title>
        <authorList>
            <person name="Schulz F."/>
            <person name="Roux S."/>
            <person name="Paez-Espino D."/>
            <person name="Jungbluth S."/>
            <person name="Walsh D.A."/>
            <person name="Denef V.J."/>
            <person name="McMahon K.D."/>
            <person name="Konstantinidis K.T."/>
            <person name="Eloe-Fadrosh E.A."/>
            <person name="Kyrpides N.C."/>
            <person name="Woyke T."/>
        </authorList>
    </citation>
    <scope>NUCLEOTIDE SEQUENCE</scope>
    <source>
        <strain evidence="1">GVMAG-M-3300024258-14</strain>
    </source>
</reference>
<organism evidence="1">
    <name type="scientific">viral metagenome</name>
    <dbReference type="NCBI Taxonomy" id="1070528"/>
    <lineage>
        <taxon>unclassified sequences</taxon>
        <taxon>metagenomes</taxon>
        <taxon>organismal metagenomes</taxon>
    </lineage>
</organism>